<comment type="caution">
    <text evidence="3">The sequence shown here is derived from an EMBL/GenBank/DDBJ whole genome shotgun (WGS) entry which is preliminary data.</text>
</comment>
<dbReference type="PANTHER" id="PTHR33392:SF6">
    <property type="entry name" value="POLYISOPRENYL-TEICHOIC ACID--PEPTIDOGLYCAN TEICHOIC ACID TRANSFERASE TAGU"/>
    <property type="match status" value="1"/>
</dbReference>
<dbReference type="InterPro" id="IPR050922">
    <property type="entry name" value="LytR/CpsA/Psr_CW_biosynth"/>
</dbReference>
<dbReference type="GO" id="GO:0016740">
    <property type="term" value="F:transferase activity"/>
    <property type="evidence" value="ECO:0007669"/>
    <property type="project" value="UniProtKB-KW"/>
</dbReference>
<keyword evidence="3" id="KW-0808">Transferase</keyword>
<gene>
    <name evidence="3" type="primary">tagU_1</name>
    <name evidence="3" type="ORF">SDC9_89470</name>
</gene>
<dbReference type="PANTHER" id="PTHR33392">
    <property type="entry name" value="POLYISOPRENYL-TEICHOIC ACID--PEPTIDOGLYCAN TEICHOIC ACID TRANSFERASE TAGU"/>
    <property type="match status" value="1"/>
</dbReference>
<keyword evidence="1" id="KW-0472">Membrane</keyword>
<evidence type="ECO:0000256" key="1">
    <source>
        <dbReference type="SAM" id="Phobius"/>
    </source>
</evidence>
<sequence length="321" mass="36239">MRTVRRRVRWSRVLLLFIVFMVFIVTVAGAAFYIYKTVFNAVPVSTQALSAQASDTKRTNILLLGLDSGDETNANSPRRSDTMIVASINNEDGTVNLLSIPRDTRVLIPGQKDYDKVNHAYFIGGPKLAAKTVEDFLQLRIHYYAAVDWQAFIKVVDIVGGVNLYVERNMNYHDPYANLEISLQQGYQHLDGHKAGEYVRYRSDELGDIGRVQRQQRFIKALSSEALNAGLILKLPELVSAAQDYVETDIPRGQMLKLAYRLKGLNAGNLHIEMLPGSFATLNGLSYWRPDTERIAQLVDRMFNSRSAEMSGVYDKNKRSN</sequence>
<keyword evidence="1" id="KW-0812">Transmembrane</keyword>
<protein>
    <submittedName>
        <fullName evidence="3">Polyisoprenyl-teichoic acid--peptidoglycan teichoic acid transferase TagU</fullName>
        <ecNumber evidence="3">2.7.8.-</ecNumber>
    </submittedName>
</protein>
<name>A0A644ZPB0_9ZZZZ</name>
<feature type="transmembrane region" description="Helical" evidence="1">
    <location>
        <begin position="12"/>
        <end position="35"/>
    </location>
</feature>
<accession>A0A644ZPB0</accession>
<proteinExistence type="predicted"/>
<dbReference type="EMBL" id="VSSQ01009861">
    <property type="protein sequence ID" value="MPM42799.1"/>
    <property type="molecule type" value="Genomic_DNA"/>
</dbReference>
<dbReference type="Pfam" id="PF03816">
    <property type="entry name" value="LytR_cpsA_psr"/>
    <property type="match status" value="1"/>
</dbReference>
<evidence type="ECO:0000259" key="2">
    <source>
        <dbReference type="Pfam" id="PF03816"/>
    </source>
</evidence>
<dbReference type="EC" id="2.7.8.-" evidence="3"/>
<feature type="domain" description="Cell envelope-related transcriptional attenuator" evidence="2">
    <location>
        <begin position="79"/>
        <end position="226"/>
    </location>
</feature>
<dbReference type="InterPro" id="IPR004474">
    <property type="entry name" value="LytR_CpsA_psr"/>
</dbReference>
<reference evidence="3" key="1">
    <citation type="submission" date="2019-08" db="EMBL/GenBank/DDBJ databases">
        <authorList>
            <person name="Kucharzyk K."/>
            <person name="Murdoch R.W."/>
            <person name="Higgins S."/>
            <person name="Loffler F."/>
        </authorList>
    </citation>
    <scope>NUCLEOTIDE SEQUENCE</scope>
</reference>
<evidence type="ECO:0000313" key="3">
    <source>
        <dbReference type="EMBL" id="MPM42799.1"/>
    </source>
</evidence>
<organism evidence="3">
    <name type="scientific">bioreactor metagenome</name>
    <dbReference type="NCBI Taxonomy" id="1076179"/>
    <lineage>
        <taxon>unclassified sequences</taxon>
        <taxon>metagenomes</taxon>
        <taxon>ecological metagenomes</taxon>
    </lineage>
</organism>
<keyword evidence="1" id="KW-1133">Transmembrane helix</keyword>
<dbReference type="AlphaFoldDB" id="A0A644ZPB0"/>
<dbReference type="Gene3D" id="3.40.630.190">
    <property type="entry name" value="LCP protein"/>
    <property type="match status" value="1"/>
</dbReference>
<dbReference type="NCBIfam" id="TIGR00350">
    <property type="entry name" value="lytR_cpsA_psr"/>
    <property type="match status" value="1"/>
</dbReference>